<dbReference type="Gene3D" id="2.40.128.270">
    <property type="match status" value="1"/>
</dbReference>
<name>A0A6M1T757_9BACT</name>
<dbReference type="AlphaFoldDB" id="A0A6M1T757"/>
<evidence type="ECO:0000259" key="1">
    <source>
        <dbReference type="Pfam" id="PF03724"/>
    </source>
</evidence>
<keyword evidence="3" id="KW-1185">Reference proteome</keyword>
<proteinExistence type="predicted"/>
<dbReference type="RefSeq" id="WP_165143478.1">
    <property type="nucleotide sequence ID" value="NZ_JAALLT010000004.1"/>
</dbReference>
<dbReference type="InterPro" id="IPR038670">
    <property type="entry name" value="HslJ-like_sf"/>
</dbReference>
<accession>A0A6M1T757</accession>
<evidence type="ECO:0000313" key="2">
    <source>
        <dbReference type="EMBL" id="NGP77785.1"/>
    </source>
</evidence>
<dbReference type="EMBL" id="JAALLT010000004">
    <property type="protein sequence ID" value="NGP77785.1"/>
    <property type="molecule type" value="Genomic_DNA"/>
</dbReference>
<dbReference type="Proteomes" id="UP000473278">
    <property type="component" value="Unassembled WGS sequence"/>
</dbReference>
<protein>
    <submittedName>
        <fullName evidence="2">META domain-containing protein</fullName>
    </submittedName>
</protein>
<reference evidence="2 3" key="1">
    <citation type="submission" date="2020-02" db="EMBL/GenBank/DDBJ databases">
        <title>Balneolaceae bacterium YR4-1, complete genome.</title>
        <authorList>
            <person name="Li Y."/>
            <person name="Wu S."/>
        </authorList>
    </citation>
    <scope>NUCLEOTIDE SEQUENCE [LARGE SCALE GENOMIC DNA]</scope>
    <source>
        <strain evidence="2 3">YR4-1</strain>
    </source>
</reference>
<organism evidence="2 3">
    <name type="scientific">Halalkalibaculum roseum</name>
    <dbReference type="NCBI Taxonomy" id="2709311"/>
    <lineage>
        <taxon>Bacteria</taxon>
        <taxon>Pseudomonadati</taxon>
        <taxon>Balneolota</taxon>
        <taxon>Balneolia</taxon>
        <taxon>Balneolales</taxon>
        <taxon>Balneolaceae</taxon>
        <taxon>Halalkalibaculum</taxon>
    </lineage>
</organism>
<evidence type="ECO:0000313" key="3">
    <source>
        <dbReference type="Proteomes" id="UP000473278"/>
    </source>
</evidence>
<gene>
    <name evidence="2" type="ORF">G3570_14145</name>
</gene>
<comment type="caution">
    <text evidence="2">The sequence shown here is derived from an EMBL/GenBank/DDBJ whole genome shotgun (WGS) entry which is preliminary data.</text>
</comment>
<dbReference type="InterPro" id="IPR005184">
    <property type="entry name" value="DUF306_Meta_HslJ"/>
</dbReference>
<sequence length="149" mass="16784">MKNFKNYIIRVAFTYVILLPISGCSLIENNNNENTRDLLRAWELATITDETGNTIELFDGEVHTLRFSSERTLGGETACNFYGGDFSAERDGNIRINNILTTEIACEQPNHSPEYLSALGEADEFSVHSGRLVLRYGNAGELIFEERLE</sequence>
<feature type="domain" description="DUF306" evidence="1">
    <location>
        <begin position="41"/>
        <end position="139"/>
    </location>
</feature>
<dbReference type="Pfam" id="PF03724">
    <property type="entry name" value="META"/>
    <property type="match status" value="1"/>
</dbReference>